<keyword evidence="5 14" id="KW-0808">Transferase</keyword>
<keyword evidence="9" id="KW-0694">RNA-binding</keyword>
<evidence type="ECO:0000313" key="14">
    <source>
        <dbReference type="EMBL" id="SFE70463.1"/>
    </source>
</evidence>
<evidence type="ECO:0000256" key="2">
    <source>
        <dbReference type="ARBA" id="ARBA00009026"/>
    </source>
</evidence>
<dbReference type="GO" id="GO:0090486">
    <property type="term" value="F:small RNA 2'-O-methyltransferase activity"/>
    <property type="evidence" value="ECO:0007669"/>
    <property type="project" value="UniProtKB-EC"/>
</dbReference>
<dbReference type="Gene3D" id="3.40.50.150">
    <property type="entry name" value="Vaccinia Virus protein VP39"/>
    <property type="match status" value="1"/>
</dbReference>
<evidence type="ECO:0000256" key="12">
    <source>
        <dbReference type="ARBA" id="ARBA00048418"/>
    </source>
</evidence>
<evidence type="ECO:0000256" key="11">
    <source>
        <dbReference type="ARBA" id="ARBA00035025"/>
    </source>
</evidence>
<keyword evidence="4 14" id="KW-0489">Methyltransferase</keyword>
<dbReference type="EC" id="2.1.1.386" evidence="11"/>
<dbReference type="Proteomes" id="UP000199400">
    <property type="component" value="Unassembled WGS sequence"/>
</dbReference>
<dbReference type="NCBIfam" id="TIGR04074">
    <property type="entry name" value="bacter_Hen1"/>
    <property type="match status" value="1"/>
</dbReference>
<dbReference type="SUPFAM" id="SSF53335">
    <property type="entry name" value="S-adenosyl-L-methionine-dependent methyltransferases"/>
    <property type="match status" value="1"/>
</dbReference>
<dbReference type="GO" id="GO:0003723">
    <property type="term" value="F:RNA binding"/>
    <property type="evidence" value="ECO:0007669"/>
    <property type="project" value="UniProtKB-KW"/>
</dbReference>
<keyword evidence="15" id="KW-1185">Reference proteome</keyword>
<dbReference type="GO" id="GO:0031047">
    <property type="term" value="P:regulatory ncRNA-mediated gene silencing"/>
    <property type="evidence" value="ECO:0007669"/>
    <property type="project" value="UniProtKB-KW"/>
</dbReference>
<evidence type="ECO:0000256" key="4">
    <source>
        <dbReference type="ARBA" id="ARBA00022603"/>
    </source>
</evidence>
<sequence length="466" mass="51300">MLLTIRNTQAPADELGWLLHKHPARVQSFEVSFGRAHVFYPEVSEAACTAALLLDVDPVRLVRGGSEQAEGLLGQYVNDRPYAASSFMSVAIAQVLRSALTGQSKARPELVDKPLALQAALPVLPCRGGEGLLRALFEPLGYAVRAEPLVSAGEDAAWGRTPYFAVELRRTAPLRELLAHLYVLIPVLDDDKHYYIGDDEVDKLLRFGEGWLAGHPEREAIARRYLKHRASLTRRALARLAEGEADAAAEEAALASRDRGEEALERPLSLDEERLRAVTEVLVDSGAGQVLDLGCGSGKLLARLLELRQFTRLVGVDVAHTVLERAAQRLHLEDMSEKTRDRVTLLHGSLVYRDARLDGFDAAAAVEVIEHVEPSRLPSFERALFAGARPRMVVITTPNAEYNAKFAGLAAGAFRHADHRFEWTRAEFAAWAREVGERHGYAVELRPIGPVDAELGAPTQMGVFRR</sequence>
<keyword evidence="7" id="KW-0479">Metal-binding</keyword>
<organism evidence="14 15">
    <name type="scientific">Nannocystis exedens</name>
    <dbReference type="NCBI Taxonomy" id="54"/>
    <lineage>
        <taxon>Bacteria</taxon>
        <taxon>Pseudomonadati</taxon>
        <taxon>Myxococcota</taxon>
        <taxon>Polyangia</taxon>
        <taxon>Nannocystales</taxon>
        <taxon>Nannocystaceae</taxon>
        <taxon>Nannocystis</taxon>
    </lineage>
</organism>
<reference evidence="15" key="1">
    <citation type="submission" date="2016-10" db="EMBL/GenBank/DDBJ databases">
        <authorList>
            <person name="Varghese N."/>
            <person name="Submissions S."/>
        </authorList>
    </citation>
    <scope>NUCLEOTIDE SEQUENCE [LARGE SCALE GENOMIC DNA]</scope>
    <source>
        <strain evidence="15">ATCC 25963</strain>
    </source>
</reference>
<comment type="catalytic activity">
    <reaction evidence="12">
        <text>small RNA 3'-end nucleotide + S-adenosyl-L-methionine = small RNA 3'-end 2'-O-methylnucleotide + S-adenosyl-L-homocysteine + H(+)</text>
        <dbReference type="Rhea" id="RHEA:37887"/>
        <dbReference type="Rhea" id="RHEA-COMP:10415"/>
        <dbReference type="Rhea" id="RHEA-COMP:10416"/>
        <dbReference type="ChEBI" id="CHEBI:15378"/>
        <dbReference type="ChEBI" id="CHEBI:57856"/>
        <dbReference type="ChEBI" id="CHEBI:59789"/>
        <dbReference type="ChEBI" id="CHEBI:74896"/>
        <dbReference type="ChEBI" id="CHEBI:74898"/>
        <dbReference type="EC" id="2.1.1.386"/>
    </reaction>
</comment>
<dbReference type="OrthoDB" id="9795085at2"/>
<evidence type="ECO:0000256" key="5">
    <source>
        <dbReference type="ARBA" id="ARBA00022679"/>
    </source>
</evidence>
<dbReference type="InterPro" id="IPR038546">
    <property type="entry name" value="Hen1_N_sf"/>
</dbReference>
<dbReference type="STRING" id="54.SAMN02745121_05194"/>
<evidence type="ECO:0000256" key="9">
    <source>
        <dbReference type="ARBA" id="ARBA00022884"/>
    </source>
</evidence>
<proteinExistence type="inferred from homology"/>
<evidence type="ECO:0000313" key="15">
    <source>
        <dbReference type="Proteomes" id="UP000199400"/>
    </source>
</evidence>
<dbReference type="GO" id="GO:0046872">
    <property type="term" value="F:metal ion binding"/>
    <property type="evidence" value="ECO:0007669"/>
    <property type="project" value="UniProtKB-KW"/>
</dbReference>
<dbReference type="InterPro" id="IPR024740">
    <property type="entry name" value="Hen1_N"/>
</dbReference>
<protein>
    <recommendedName>
        <fullName evidence="3">Small RNA 2'-O-methyltransferase</fullName>
        <ecNumber evidence="11">2.1.1.386</ecNumber>
    </recommendedName>
</protein>
<keyword evidence="8" id="KW-0460">Magnesium</keyword>
<dbReference type="Pfam" id="PF12623">
    <property type="entry name" value="Hen1_L"/>
    <property type="match status" value="1"/>
</dbReference>
<evidence type="ECO:0000256" key="1">
    <source>
        <dbReference type="ARBA" id="ARBA00001946"/>
    </source>
</evidence>
<evidence type="ECO:0000256" key="7">
    <source>
        <dbReference type="ARBA" id="ARBA00022723"/>
    </source>
</evidence>
<evidence type="ECO:0000256" key="3">
    <source>
        <dbReference type="ARBA" id="ARBA00021330"/>
    </source>
</evidence>
<keyword evidence="6" id="KW-0949">S-adenosyl-L-methionine</keyword>
<dbReference type="EMBL" id="FOMX01000018">
    <property type="protein sequence ID" value="SFE70463.1"/>
    <property type="molecule type" value="Genomic_DNA"/>
</dbReference>
<dbReference type="PANTHER" id="PTHR21404:SF3">
    <property type="entry name" value="SMALL RNA 2'-O-METHYLTRANSFERASE"/>
    <property type="match status" value="1"/>
</dbReference>
<evidence type="ECO:0000256" key="8">
    <source>
        <dbReference type="ARBA" id="ARBA00022842"/>
    </source>
</evidence>
<comment type="cofactor">
    <cofactor evidence="1">
        <name>Mg(2+)</name>
        <dbReference type="ChEBI" id="CHEBI:18420"/>
    </cofactor>
</comment>
<name>A0A1I2CRR5_9BACT</name>
<evidence type="ECO:0000256" key="10">
    <source>
        <dbReference type="ARBA" id="ARBA00023158"/>
    </source>
</evidence>
<comment type="similarity">
    <text evidence="2">Belongs to the methyltransferase superfamily. HEN1 family.</text>
</comment>
<dbReference type="PANTHER" id="PTHR21404">
    <property type="entry name" value="HEN1"/>
    <property type="match status" value="1"/>
</dbReference>
<feature type="domain" description="Hen1 N-terminal" evidence="13">
    <location>
        <begin position="1"/>
        <end position="241"/>
    </location>
</feature>
<dbReference type="GO" id="GO:0001510">
    <property type="term" value="P:RNA methylation"/>
    <property type="evidence" value="ECO:0007669"/>
    <property type="project" value="InterPro"/>
</dbReference>
<dbReference type="InterPro" id="IPR026610">
    <property type="entry name" value="Hen1"/>
</dbReference>
<accession>A0A1I2CRR5</accession>
<gene>
    <name evidence="14" type="ORF">SAMN02745121_05194</name>
</gene>
<dbReference type="InterPro" id="IPR024026">
    <property type="entry name" value="3'-RNA_MeTfrase_Hen1_bac"/>
</dbReference>
<dbReference type="Pfam" id="PF13489">
    <property type="entry name" value="Methyltransf_23"/>
    <property type="match status" value="1"/>
</dbReference>
<dbReference type="CDD" id="cd02440">
    <property type="entry name" value="AdoMet_MTases"/>
    <property type="match status" value="1"/>
</dbReference>
<dbReference type="Gene3D" id="3.30.1610.20">
    <property type="entry name" value="Hen1, N-terminal domain"/>
    <property type="match status" value="1"/>
</dbReference>
<keyword evidence="10" id="KW-0943">RNA-mediated gene silencing</keyword>
<evidence type="ECO:0000259" key="13">
    <source>
        <dbReference type="Pfam" id="PF12623"/>
    </source>
</evidence>
<evidence type="ECO:0000256" key="6">
    <source>
        <dbReference type="ARBA" id="ARBA00022691"/>
    </source>
</evidence>
<dbReference type="InterPro" id="IPR029063">
    <property type="entry name" value="SAM-dependent_MTases_sf"/>
</dbReference>
<dbReference type="RefSeq" id="WP_096326818.1">
    <property type="nucleotide sequence ID" value="NZ_FOMX01000018.1"/>
</dbReference>
<dbReference type="AlphaFoldDB" id="A0A1I2CRR5"/>